<dbReference type="OrthoDB" id="952277at2"/>
<evidence type="ECO:0000259" key="4">
    <source>
        <dbReference type="PROSITE" id="PS01124"/>
    </source>
</evidence>
<dbReference type="GO" id="GO:0003700">
    <property type="term" value="F:DNA-binding transcription factor activity"/>
    <property type="evidence" value="ECO:0007669"/>
    <property type="project" value="InterPro"/>
</dbReference>
<name>A0A1M4Y876_9BACT</name>
<gene>
    <name evidence="5" type="ORF">SAMN05444362_10397</name>
</gene>
<proteinExistence type="predicted"/>
<dbReference type="SUPFAM" id="SSF55008">
    <property type="entry name" value="HMA, heavy metal-associated domain"/>
    <property type="match status" value="1"/>
</dbReference>
<dbReference type="InterPro" id="IPR009057">
    <property type="entry name" value="Homeodomain-like_sf"/>
</dbReference>
<dbReference type="PANTHER" id="PTHR43280:SF2">
    <property type="entry name" value="HTH-TYPE TRANSCRIPTIONAL REGULATOR EXSA"/>
    <property type="match status" value="1"/>
</dbReference>
<sequence>MKLYIKNMVCPRCIMAVKNILNEQKIETLDVRLGEAILTGEPDKKKLQELRIALGNMGFELLDDYQQQLIEQIRTIIINHIHFSTDNGFNISEVLSEQLHREYSFLSKLFSATEGITIEQYTILQKIEKVKELLTYNQQTLSEIADSLGYSSVAHLSSQFKKVTGFTPTQFKQQGIGLRKGLDQII</sequence>
<dbReference type="EMBL" id="FQUC01000003">
    <property type="protein sequence ID" value="SHF01783.1"/>
    <property type="molecule type" value="Genomic_DNA"/>
</dbReference>
<organism evidence="5 6">
    <name type="scientific">Dysgonomonas macrotermitis</name>
    <dbReference type="NCBI Taxonomy" id="1346286"/>
    <lineage>
        <taxon>Bacteria</taxon>
        <taxon>Pseudomonadati</taxon>
        <taxon>Bacteroidota</taxon>
        <taxon>Bacteroidia</taxon>
        <taxon>Bacteroidales</taxon>
        <taxon>Dysgonomonadaceae</taxon>
        <taxon>Dysgonomonas</taxon>
    </lineage>
</organism>
<dbReference type="Gene3D" id="3.30.70.100">
    <property type="match status" value="1"/>
</dbReference>
<dbReference type="SUPFAM" id="SSF46689">
    <property type="entry name" value="Homeodomain-like"/>
    <property type="match status" value="1"/>
</dbReference>
<dbReference type="PROSITE" id="PS00041">
    <property type="entry name" value="HTH_ARAC_FAMILY_1"/>
    <property type="match status" value="1"/>
</dbReference>
<keyword evidence="3" id="KW-0804">Transcription</keyword>
<evidence type="ECO:0000313" key="6">
    <source>
        <dbReference type="Proteomes" id="UP000184480"/>
    </source>
</evidence>
<evidence type="ECO:0000256" key="1">
    <source>
        <dbReference type="ARBA" id="ARBA00023015"/>
    </source>
</evidence>
<dbReference type="GO" id="GO:0046872">
    <property type="term" value="F:metal ion binding"/>
    <property type="evidence" value="ECO:0007669"/>
    <property type="project" value="InterPro"/>
</dbReference>
<keyword evidence="1" id="KW-0805">Transcription regulation</keyword>
<keyword evidence="2 5" id="KW-0238">DNA-binding</keyword>
<dbReference type="Proteomes" id="UP000184480">
    <property type="component" value="Unassembled WGS sequence"/>
</dbReference>
<dbReference type="InterPro" id="IPR018062">
    <property type="entry name" value="HTH_AraC-typ_CS"/>
</dbReference>
<reference evidence="6" key="1">
    <citation type="submission" date="2016-11" db="EMBL/GenBank/DDBJ databases">
        <authorList>
            <person name="Varghese N."/>
            <person name="Submissions S."/>
        </authorList>
    </citation>
    <scope>NUCLEOTIDE SEQUENCE [LARGE SCALE GENOMIC DNA]</scope>
    <source>
        <strain evidence="6">DSM 27370</strain>
    </source>
</reference>
<evidence type="ECO:0000313" key="5">
    <source>
        <dbReference type="EMBL" id="SHF01783.1"/>
    </source>
</evidence>
<protein>
    <submittedName>
        <fullName evidence="5">AraC-type DNA-binding protein</fullName>
    </submittedName>
</protein>
<evidence type="ECO:0000256" key="2">
    <source>
        <dbReference type="ARBA" id="ARBA00023125"/>
    </source>
</evidence>
<evidence type="ECO:0000256" key="3">
    <source>
        <dbReference type="ARBA" id="ARBA00023163"/>
    </source>
</evidence>
<dbReference type="STRING" id="1346286.SAMN05444362_10397"/>
<dbReference type="PANTHER" id="PTHR43280">
    <property type="entry name" value="ARAC-FAMILY TRANSCRIPTIONAL REGULATOR"/>
    <property type="match status" value="1"/>
</dbReference>
<keyword evidence="6" id="KW-1185">Reference proteome</keyword>
<dbReference type="InterPro" id="IPR018060">
    <property type="entry name" value="HTH_AraC"/>
</dbReference>
<feature type="domain" description="HTH araC/xylS-type" evidence="4">
    <location>
        <begin position="71"/>
        <end position="174"/>
    </location>
</feature>
<dbReference type="SMART" id="SM00342">
    <property type="entry name" value="HTH_ARAC"/>
    <property type="match status" value="1"/>
</dbReference>
<dbReference type="Gene3D" id="1.10.10.60">
    <property type="entry name" value="Homeodomain-like"/>
    <property type="match status" value="1"/>
</dbReference>
<dbReference type="RefSeq" id="WP_062177328.1">
    <property type="nucleotide sequence ID" value="NZ_BBXL01000003.1"/>
</dbReference>
<dbReference type="InterPro" id="IPR036163">
    <property type="entry name" value="HMA_dom_sf"/>
</dbReference>
<dbReference type="GO" id="GO:0043565">
    <property type="term" value="F:sequence-specific DNA binding"/>
    <property type="evidence" value="ECO:0007669"/>
    <property type="project" value="InterPro"/>
</dbReference>
<accession>A0A1M4Y876</accession>
<dbReference type="PROSITE" id="PS01124">
    <property type="entry name" value="HTH_ARAC_FAMILY_2"/>
    <property type="match status" value="1"/>
</dbReference>
<dbReference type="AlphaFoldDB" id="A0A1M4Y876"/>
<dbReference type="Pfam" id="PF12833">
    <property type="entry name" value="HTH_18"/>
    <property type="match status" value="1"/>
</dbReference>